<dbReference type="RefSeq" id="WP_146295091.1">
    <property type="nucleotide sequence ID" value="NZ_CP042326.1"/>
</dbReference>
<dbReference type="KEGG" id="enn:FRE64_05855"/>
<reference evidence="1" key="1">
    <citation type="submission" date="2019-08" db="EMBL/GenBank/DDBJ databases">
        <title>Carotenoids and Carotenoid Binding Proteins in the Halophilic Cyanobacterium Euhalothece sp. ZM00.</title>
        <authorList>
            <person name="Cho S.M."/>
            <person name="Song J.Y."/>
            <person name="Park Y.-I."/>
        </authorList>
    </citation>
    <scope>NUCLEOTIDE SEQUENCE [LARGE SCALE GENOMIC DNA]</scope>
    <source>
        <strain evidence="1">Z-M001</strain>
    </source>
</reference>
<gene>
    <name evidence="1" type="ORF">FRE64_05855</name>
</gene>
<dbReference type="AlphaFoldDB" id="A0A5B8NMZ0"/>
<dbReference type="OrthoDB" id="427201at2"/>
<proteinExistence type="predicted"/>
<keyword evidence="2" id="KW-1185">Reference proteome</keyword>
<evidence type="ECO:0000313" key="1">
    <source>
        <dbReference type="EMBL" id="QDZ39489.1"/>
    </source>
</evidence>
<evidence type="ECO:0000313" key="2">
    <source>
        <dbReference type="Proteomes" id="UP000318453"/>
    </source>
</evidence>
<accession>A0A5B8NMZ0</accession>
<dbReference type="Proteomes" id="UP000318453">
    <property type="component" value="Chromosome"/>
</dbReference>
<name>A0A5B8NMZ0_9CHRO</name>
<protein>
    <submittedName>
        <fullName evidence="1">Uncharacterized protein</fullName>
    </submittedName>
</protein>
<organism evidence="1 2">
    <name type="scientific">Euhalothece natronophila Z-M001</name>
    <dbReference type="NCBI Taxonomy" id="522448"/>
    <lineage>
        <taxon>Bacteria</taxon>
        <taxon>Bacillati</taxon>
        <taxon>Cyanobacteriota</taxon>
        <taxon>Cyanophyceae</taxon>
        <taxon>Oscillatoriophycideae</taxon>
        <taxon>Chroococcales</taxon>
        <taxon>Halothecacae</taxon>
        <taxon>Halothece cluster</taxon>
        <taxon>Euhalothece</taxon>
    </lineage>
</organism>
<dbReference type="EMBL" id="CP042326">
    <property type="protein sequence ID" value="QDZ39489.1"/>
    <property type="molecule type" value="Genomic_DNA"/>
</dbReference>
<sequence>MSNALMSKPVVEAAPDKEEKKEAAEVKQYLMKVDQQAKFLHLQAEIESLWQQVQRASIDN</sequence>